<dbReference type="PANTHER" id="PTHR43775:SF51">
    <property type="entry name" value="INACTIVE PHENOLPHTHIOCEROL SYNTHESIS POLYKETIDE SYNTHASE TYPE I PKS1-RELATED"/>
    <property type="match status" value="1"/>
</dbReference>
<dbReference type="PROSITE" id="PS52019">
    <property type="entry name" value="PKS_MFAS_DH"/>
    <property type="match status" value="1"/>
</dbReference>
<organism evidence="12 13">
    <name type="scientific">Nocardia pulmonis</name>
    <dbReference type="NCBI Taxonomy" id="2951408"/>
    <lineage>
        <taxon>Bacteria</taxon>
        <taxon>Bacillati</taxon>
        <taxon>Actinomycetota</taxon>
        <taxon>Actinomycetes</taxon>
        <taxon>Mycobacteriales</taxon>
        <taxon>Nocardiaceae</taxon>
        <taxon>Nocardia</taxon>
    </lineage>
</organism>
<feature type="region of interest" description="Disordered" evidence="9">
    <location>
        <begin position="661"/>
        <end position="682"/>
    </location>
</feature>
<evidence type="ECO:0000313" key="12">
    <source>
        <dbReference type="EMBL" id="MCM6778878.1"/>
    </source>
</evidence>
<dbReference type="InterPro" id="IPR049900">
    <property type="entry name" value="PKS_mFAS_DH"/>
</dbReference>
<dbReference type="GO" id="GO:0031177">
    <property type="term" value="F:phosphopantetheine binding"/>
    <property type="evidence" value="ECO:0007669"/>
    <property type="project" value="InterPro"/>
</dbReference>
<dbReference type="Pfam" id="PF14765">
    <property type="entry name" value="PS-DH"/>
    <property type="match status" value="1"/>
</dbReference>
<keyword evidence="13" id="KW-1185">Reference proteome</keyword>
<dbReference type="Pfam" id="PF00550">
    <property type="entry name" value="PP-binding"/>
    <property type="match status" value="1"/>
</dbReference>
<dbReference type="InterPro" id="IPR006162">
    <property type="entry name" value="Ppantetheine_attach_site"/>
</dbReference>
<comment type="caution">
    <text evidence="12">The sequence shown here is derived from an EMBL/GenBank/DDBJ whole genome shotgun (WGS) entry which is preliminary data.</text>
</comment>
<dbReference type="InterPro" id="IPR001227">
    <property type="entry name" value="Ac_transferase_dom_sf"/>
</dbReference>
<dbReference type="SUPFAM" id="SSF47336">
    <property type="entry name" value="ACP-like"/>
    <property type="match status" value="1"/>
</dbReference>
<dbReference type="SMART" id="SM00822">
    <property type="entry name" value="PKS_KR"/>
    <property type="match status" value="1"/>
</dbReference>
<dbReference type="InterPro" id="IPR016035">
    <property type="entry name" value="Acyl_Trfase/lysoPLipase"/>
</dbReference>
<dbReference type="Pfam" id="PF21089">
    <property type="entry name" value="PKS_DH_N"/>
    <property type="match status" value="1"/>
</dbReference>
<feature type="domain" description="Carrier" evidence="10">
    <location>
        <begin position="1294"/>
        <end position="1372"/>
    </location>
</feature>
<dbReference type="InterPro" id="IPR036291">
    <property type="entry name" value="NAD(P)-bd_dom_sf"/>
</dbReference>
<dbReference type="Gene3D" id="3.40.50.720">
    <property type="entry name" value="NAD(P)-binding Rossmann-like Domain"/>
    <property type="match status" value="1"/>
</dbReference>
<dbReference type="Gene3D" id="3.40.47.10">
    <property type="match status" value="1"/>
</dbReference>
<keyword evidence="6" id="KW-0443">Lipid metabolism</keyword>
<dbReference type="InterPro" id="IPR050091">
    <property type="entry name" value="PKS_NRPS_Biosynth_Enz"/>
</dbReference>
<dbReference type="SUPFAM" id="SSF52151">
    <property type="entry name" value="FabD/lysophospholipase-like"/>
    <property type="match status" value="1"/>
</dbReference>
<dbReference type="EMBL" id="JAMRXG010000029">
    <property type="protein sequence ID" value="MCM6778878.1"/>
    <property type="molecule type" value="Genomic_DNA"/>
</dbReference>
<dbReference type="Gene3D" id="3.10.129.110">
    <property type="entry name" value="Polyketide synthase dehydratase"/>
    <property type="match status" value="1"/>
</dbReference>
<feature type="active site" description="Proton acceptor; for dehydratase activity" evidence="8">
    <location>
        <position position="573"/>
    </location>
</feature>
<dbReference type="CDD" id="cd08956">
    <property type="entry name" value="KR_3_FAS_SDR_x"/>
    <property type="match status" value="1"/>
</dbReference>
<evidence type="ECO:0000259" key="11">
    <source>
        <dbReference type="PROSITE" id="PS52019"/>
    </source>
</evidence>
<dbReference type="GO" id="GO:0004312">
    <property type="term" value="F:fatty acid synthase activity"/>
    <property type="evidence" value="ECO:0007669"/>
    <property type="project" value="TreeGrafter"/>
</dbReference>
<dbReference type="InterPro" id="IPR032821">
    <property type="entry name" value="PKS_assoc"/>
</dbReference>
<feature type="active site" description="Proton donor; for dehydratase activity" evidence="8">
    <location>
        <position position="737"/>
    </location>
</feature>
<dbReference type="InterPro" id="IPR013968">
    <property type="entry name" value="PKS_KR"/>
</dbReference>
<dbReference type="InterPro" id="IPR057326">
    <property type="entry name" value="KR_dom"/>
</dbReference>
<dbReference type="SUPFAM" id="SSF51735">
    <property type="entry name" value="NAD(P)-binding Rossmann-fold domains"/>
    <property type="match status" value="2"/>
</dbReference>
<dbReference type="PROSITE" id="PS50075">
    <property type="entry name" value="CARRIER"/>
    <property type="match status" value="1"/>
</dbReference>
<keyword evidence="3" id="KW-0597">Phosphoprotein</keyword>
<keyword evidence="5" id="KW-0276">Fatty acid metabolism</keyword>
<dbReference type="Pfam" id="PF22953">
    <property type="entry name" value="SpnB_Rossmann"/>
    <property type="match status" value="1"/>
</dbReference>
<feature type="region of interest" description="C-terminal hotdog fold" evidence="8">
    <location>
        <begin position="680"/>
        <end position="818"/>
    </location>
</feature>
<dbReference type="InterPro" id="IPR042104">
    <property type="entry name" value="PKS_dehydratase_sf"/>
</dbReference>
<dbReference type="Gene3D" id="3.30.70.3290">
    <property type="match status" value="1"/>
</dbReference>
<dbReference type="SUPFAM" id="SSF55048">
    <property type="entry name" value="Probable ACP-binding domain of malonyl-CoA ACP transacylase"/>
    <property type="match status" value="1"/>
</dbReference>
<name>A0A9X2EHQ0_9NOCA</name>
<dbReference type="Pfam" id="PF00698">
    <property type="entry name" value="Acyl_transf_1"/>
    <property type="match status" value="1"/>
</dbReference>
<dbReference type="InterPro" id="IPR036736">
    <property type="entry name" value="ACP-like_sf"/>
</dbReference>
<evidence type="ECO:0000256" key="4">
    <source>
        <dbReference type="ARBA" id="ARBA00022679"/>
    </source>
</evidence>
<dbReference type="SMART" id="SM00827">
    <property type="entry name" value="PKS_AT"/>
    <property type="match status" value="1"/>
</dbReference>
<evidence type="ECO:0000256" key="8">
    <source>
        <dbReference type="PROSITE-ProRule" id="PRU01363"/>
    </source>
</evidence>
<dbReference type="InterPro" id="IPR016039">
    <property type="entry name" value="Thiolase-like"/>
</dbReference>
<dbReference type="Gene3D" id="3.40.366.10">
    <property type="entry name" value="Malonyl-Coenzyme A Acyl Carrier Protein, domain 2"/>
    <property type="match status" value="1"/>
</dbReference>
<proteinExistence type="predicted"/>
<evidence type="ECO:0000256" key="5">
    <source>
        <dbReference type="ARBA" id="ARBA00022832"/>
    </source>
</evidence>
<dbReference type="Proteomes" id="UP001139157">
    <property type="component" value="Unassembled WGS sequence"/>
</dbReference>
<reference evidence="12" key="1">
    <citation type="submission" date="2022-06" db="EMBL/GenBank/DDBJ databases">
        <title>Novel species in genus nocardia.</title>
        <authorList>
            <person name="Li F."/>
        </authorList>
    </citation>
    <scope>NUCLEOTIDE SEQUENCE</scope>
    <source>
        <strain evidence="12">CDC141</strain>
    </source>
</reference>
<dbReference type="SMART" id="SM00826">
    <property type="entry name" value="PKS_DH"/>
    <property type="match status" value="1"/>
</dbReference>
<dbReference type="InterPro" id="IPR009081">
    <property type="entry name" value="PP-bd_ACP"/>
</dbReference>
<dbReference type="GO" id="GO:0006633">
    <property type="term" value="P:fatty acid biosynthetic process"/>
    <property type="evidence" value="ECO:0007669"/>
    <property type="project" value="TreeGrafter"/>
</dbReference>
<dbReference type="InterPro" id="IPR020807">
    <property type="entry name" value="PKS_DH"/>
</dbReference>
<evidence type="ECO:0000256" key="1">
    <source>
        <dbReference type="ARBA" id="ARBA00005189"/>
    </source>
</evidence>
<evidence type="ECO:0000256" key="6">
    <source>
        <dbReference type="ARBA" id="ARBA00023098"/>
    </source>
</evidence>
<comment type="pathway">
    <text evidence="1">Lipid metabolism.</text>
</comment>
<dbReference type="InterPro" id="IPR049552">
    <property type="entry name" value="PKS_DH_N"/>
</dbReference>
<evidence type="ECO:0000259" key="10">
    <source>
        <dbReference type="PROSITE" id="PS50075"/>
    </source>
</evidence>
<dbReference type="InterPro" id="IPR055123">
    <property type="entry name" value="SpnB-like_Rossmann"/>
</dbReference>
<dbReference type="FunFam" id="3.40.366.10:FF:000002">
    <property type="entry name" value="Probable polyketide synthase 2"/>
    <property type="match status" value="1"/>
</dbReference>
<protein>
    <submittedName>
        <fullName evidence="12">Type I polyketide synthase</fullName>
    </submittedName>
</protein>
<dbReference type="InterPro" id="IPR020806">
    <property type="entry name" value="PKS_PP-bd"/>
</dbReference>
<dbReference type="SMART" id="SM00823">
    <property type="entry name" value="PKS_PP"/>
    <property type="match status" value="1"/>
</dbReference>
<dbReference type="SUPFAM" id="SSF53901">
    <property type="entry name" value="Thiolase-like"/>
    <property type="match status" value="1"/>
</dbReference>
<dbReference type="Gene3D" id="1.10.1200.10">
    <property type="entry name" value="ACP-like"/>
    <property type="match status" value="1"/>
</dbReference>
<gene>
    <name evidence="12" type="ORF">NDR86_35910</name>
</gene>
<dbReference type="SMART" id="SM01294">
    <property type="entry name" value="PKS_PP_betabranch"/>
    <property type="match status" value="1"/>
</dbReference>
<feature type="region of interest" description="N-terminal hotdog fold" evidence="8">
    <location>
        <begin position="541"/>
        <end position="666"/>
    </location>
</feature>
<dbReference type="PANTHER" id="PTHR43775">
    <property type="entry name" value="FATTY ACID SYNTHASE"/>
    <property type="match status" value="1"/>
</dbReference>
<accession>A0A9X2EHQ0</accession>
<evidence type="ECO:0000256" key="9">
    <source>
        <dbReference type="SAM" id="MobiDB-lite"/>
    </source>
</evidence>
<evidence type="ECO:0000256" key="7">
    <source>
        <dbReference type="ARBA" id="ARBA00023315"/>
    </source>
</evidence>
<dbReference type="InterPro" id="IPR016036">
    <property type="entry name" value="Malonyl_transacylase_ACP-bd"/>
</dbReference>
<keyword evidence="4" id="KW-0808">Transferase</keyword>
<dbReference type="InterPro" id="IPR049551">
    <property type="entry name" value="PKS_DH_C"/>
</dbReference>
<keyword evidence="7" id="KW-0012">Acyltransferase</keyword>
<evidence type="ECO:0000313" key="13">
    <source>
        <dbReference type="Proteomes" id="UP001139157"/>
    </source>
</evidence>
<evidence type="ECO:0000256" key="2">
    <source>
        <dbReference type="ARBA" id="ARBA00022450"/>
    </source>
</evidence>
<feature type="domain" description="PKS/mFAS DH" evidence="11">
    <location>
        <begin position="541"/>
        <end position="818"/>
    </location>
</feature>
<dbReference type="Pfam" id="PF08659">
    <property type="entry name" value="KR"/>
    <property type="match status" value="1"/>
</dbReference>
<dbReference type="PROSITE" id="PS00012">
    <property type="entry name" value="PHOSPHOPANTETHEINE"/>
    <property type="match status" value="1"/>
</dbReference>
<dbReference type="InterPro" id="IPR014043">
    <property type="entry name" value="Acyl_transferase_dom"/>
</dbReference>
<dbReference type="Pfam" id="PF16197">
    <property type="entry name" value="KAsynt_C_assoc"/>
    <property type="match status" value="1"/>
</dbReference>
<keyword evidence="2" id="KW-0596">Phosphopantetheine</keyword>
<dbReference type="FunFam" id="1.10.1200.10:FF:000007">
    <property type="entry name" value="Probable polyketide synthase pks17"/>
    <property type="match status" value="1"/>
</dbReference>
<evidence type="ECO:0000256" key="3">
    <source>
        <dbReference type="ARBA" id="ARBA00022553"/>
    </source>
</evidence>
<sequence length="1414" mass="149126">MIKVLMALRHGVLPKTLHVDAPTSKVDWVDAGVALLTEARPWPATGRPRRAAVSAFGIGGTNAHVIVEQAAETGERTARPPVPPLAAAPDVWVLSAKSAAALTDQARRLRDHVLAHPELDPADIGYSLATTRARLPYSAVAVGSDRAELLAGLESVVPGRASGSGRVGFVFPGQGAQWAGMAVELLKCSPVFAARIEDCAKALEPHIDWSLSEVLAGAEGAPSLERVDVVQPVLFSVMVSLAAVWESFGVRPDGVIGHSQGEVAAACVAGVLSLADAAQIVAVRSRLVQQCVVRAGGGGGMATIAEPVERVRARVAEWPDRLWVAAVNGPAAVTITGDVEALTAVLDRCAAEGVWARRVPVDYASHSPRVEPVREPLLAELASVTPIDTTAVRFHSTVLNSVAEPSRLDAPYWFRNLREPVQFDAGVRGMVEQGYRALIEISPHQVLAMSIGQSIEATGRDLDEVAVTGTLRHDDGGAARLVSSLAEAYVAGVPVDWSVLYAGQDRNRVDLPPYAFQHERYWPVTQPVADVHSVGLAEGDHPLLAASIRLADGTGLLGAGILSTARQPWLLDHRVFGEVVVSGTTLVELAAAMGARLGRPVVAELLLEAPLIVPEDTAVRIQVRVSEPDERGIAAFSVHSNAKPAGEGPDWVRHATGQLTAESNAEPDTGDEDTWPPAGATEVSVGDRYDRLADRGFGYGTLFRGMRTVWRRGEEIFAEISVPTAPPGYLLHPGLLDSAFHPALFATEDAAEPRGVVLPFVWSRVRLRGGSEPPRTLRVRLNRTGPDSVTMTAIDLAGRQVVSVGSVTSRPVSEAQVSARTEHSLFGIEWLEVPAPAPAPTGHKALIVTESDAAGADSRAHCYSDIDTLIAALGSGAVTPDVVLVPIVAADARDVPAAVHAVTQGLLTVVQRWLTAAELSGAKLVVLTRDAMGPDAPQTLSAAPAWGLIRSAQAEHPGRFVLVDLDTDRDADPERWWSEVDAALATGEPQIAVRAGRLRIPKLRPAEVAAAGSVPFEADSTVLITGGTSGLGAVVARHAVAEHGVRSLVLASRSGPAALGSAALEAELTALGARVRVVACDITDRAAVDELIATIDDLRVVVHSAGVLADGLIETMSAEQLDRVLAAKVDAAWHLHEATRDRDLTGFVVFSSASGVIGGAGQANYAAANVFLDALAHWRRGNGLPAQSLAWGYWAEATALTGGLRQVDISRMSDLGVVAMSAEEGLALFDTALATATPVLCPIRLDPATLRARAEAGALAPMLDTLVAVRPHTRETAERAARLRAELTELPGADRIRRLLQAVRTEVAAVLHHDNPSAVGSDAAFKELGFDSLAAIQLRNRLGRATGLTLPATLVFDHPTPRAVTGYLIAALFPVDDEIDSTASQFEPFGDEADDIAGMADEELVRLALRAEQR</sequence>